<comment type="caution">
    <text evidence="1">The sequence shown here is derived from an EMBL/GenBank/DDBJ whole genome shotgun (WGS) entry which is preliminary data.</text>
</comment>
<name>A0A9P4WYK9_9PLEO</name>
<gene>
    <name evidence="1" type="ORF">E8E12_011186</name>
</gene>
<protein>
    <recommendedName>
        <fullName evidence="3">ABM domain-containing protein</fullName>
    </recommendedName>
</protein>
<proteinExistence type="predicted"/>
<evidence type="ECO:0000313" key="2">
    <source>
        <dbReference type="Proteomes" id="UP000758155"/>
    </source>
</evidence>
<keyword evidence="2" id="KW-1185">Reference proteome</keyword>
<dbReference type="EMBL" id="SWKV01000006">
    <property type="protein sequence ID" value="KAF3045681.1"/>
    <property type="molecule type" value="Genomic_DNA"/>
</dbReference>
<reference evidence="1" key="1">
    <citation type="submission" date="2019-04" db="EMBL/GenBank/DDBJ databases">
        <title>Sequencing of skin fungus with MAO and IRED activity.</title>
        <authorList>
            <person name="Marsaioli A.J."/>
            <person name="Bonatto J.M.C."/>
            <person name="Reis Junior O."/>
        </authorList>
    </citation>
    <scope>NUCLEOTIDE SEQUENCE</scope>
    <source>
        <strain evidence="1">28M1</strain>
    </source>
</reference>
<accession>A0A9P4WYK9</accession>
<dbReference type="AlphaFoldDB" id="A0A9P4WYK9"/>
<dbReference type="OrthoDB" id="3830579at2759"/>
<organism evidence="1 2">
    <name type="scientific">Didymella heteroderae</name>
    <dbReference type="NCBI Taxonomy" id="1769908"/>
    <lineage>
        <taxon>Eukaryota</taxon>
        <taxon>Fungi</taxon>
        <taxon>Dikarya</taxon>
        <taxon>Ascomycota</taxon>
        <taxon>Pezizomycotina</taxon>
        <taxon>Dothideomycetes</taxon>
        <taxon>Pleosporomycetidae</taxon>
        <taxon>Pleosporales</taxon>
        <taxon>Pleosporineae</taxon>
        <taxon>Didymellaceae</taxon>
        <taxon>Didymella</taxon>
    </lineage>
</organism>
<evidence type="ECO:0000313" key="1">
    <source>
        <dbReference type="EMBL" id="KAF3045681.1"/>
    </source>
</evidence>
<sequence length="210" mass="23171">MVIMTITSFATSLPTDSTISQLGKAINILSSHPQFTIGTKVQDPTTIQITAEWPSIQSPSDLITSSAYQAFTTAISGLASSHLETAVVKLNKSIFAAGNPPLIEFVKSDFPSSSIPELQTKIEDDFARFEAIYCRRGSLDERGEIGLATGWAEEKDGVRAFVVVRGWREMQRFEKSLQSEEFKEGIPILMGWGIPFELWHVDEKVGSEVL</sequence>
<dbReference type="Proteomes" id="UP000758155">
    <property type="component" value="Unassembled WGS sequence"/>
</dbReference>
<evidence type="ECO:0008006" key="3">
    <source>
        <dbReference type="Google" id="ProtNLM"/>
    </source>
</evidence>